<evidence type="ECO:0000313" key="9">
    <source>
        <dbReference type="Proteomes" id="UP000316360"/>
    </source>
</evidence>
<dbReference type="InterPro" id="IPR006140">
    <property type="entry name" value="D-isomer_DH_NAD-bd"/>
</dbReference>
<feature type="domain" description="D-isomer specific 2-hydroxyacid dehydrogenase catalytic" evidence="6">
    <location>
        <begin position="15"/>
        <end position="319"/>
    </location>
</feature>
<evidence type="ECO:0000259" key="6">
    <source>
        <dbReference type="Pfam" id="PF00389"/>
    </source>
</evidence>
<protein>
    <recommendedName>
        <fullName evidence="10">Hydroxyacid dehydrogenase</fullName>
    </recommendedName>
</protein>
<dbReference type="GO" id="GO:0016616">
    <property type="term" value="F:oxidoreductase activity, acting on the CH-OH group of donors, NAD or NADP as acceptor"/>
    <property type="evidence" value="ECO:0007669"/>
    <property type="project" value="InterPro"/>
</dbReference>
<dbReference type="Pfam" id="PF00389">
    <property type="entry name" value="2-Hacid_dh"/>
    <property type="match status" value="1"/>
</dbReference>
<keyword evidence="2" id="KW-0028">Amino-acid biosynthesis</keyword>
<evidence type="ECO:0000256" key="1">
    <source>
        <dbReference type="ARBA" id="ARBA00005854"/>
    </source>
</evidence>
<dbReference type="InterPro" id="IPR029753">
    <property type="entry name" value="D-isomer_DH_CS"/>
</dbReference>
<evidence type="ECO:0000313" key="8">
    <source>
        <dbReference type="EMBL" id="TET11396.1"/>
    </source>
</evidence>
<evidence type="ECO:0000256" key="2">
    <source>
        <dbReference type="ARBA" id="ARBA00022605"/>
    </source>
</evidence>
<dbReference type="PANTHER" id="PTHR42789:SF1">
    <property type="entry name" value="D-ISOMER SPECIFIC 2-HYDROXYACID DEHYDROGENASE FAMILY PROTEIN (AFU_ORTHOLOGUE AFUA_6G10090)"/>
    <property type="match status" value="1"/>
</dbReference>
<dbReference type="Gene3D" id="3.40.50.720">
    <property type="entry name" value="NAD(P)-binding Rossmann-like Domain"/>
    <property type="match status" value="2"/>
</dbReference>
<dbReference type="GO" id="GO:0008652">
    <property type="term" value="P:amino acid biosynthetic process"/>
    <property type="evidence" value="ECO:0007669"/>
    <property type="project" value="UniProtKB-KW"/>
</dbReference>
<evidence type="ECO:0000256" key="3">
    <source>
        <dbReference type="ARBA" id="ARBA00023002"/>
    </source>
</evidence>
<feature type="domain" description="D-isomer specific 2-hydroxyacid dehydrogenase NAD-binding" evidence="7">
    <location>
        <begin position="112"/>
        <end position="287"/>
    </location>
</feature>
<evidence type="ECO:0000259" key="7">
    <source>
        <dbReference type="Pfam" id="PF02826"/>
    </source>
</evidence>
<reference evidence="8 9" key="1">
    <citation type="submission" date="2019-03" db="EMBL/GenBank/DDBJ databases">
        <title>Metabolic potential of uncultured bacteria and archaea associated with petroleum seepage in deep-sea sediments.</title>
        <authorList>
            <person name="Dong X."/>
            <person name="Hubert C."/>
        </authorList>
    </citation>
    <scope>NUCLEOTIDE SEQUENCE [LARGE SCALE GENOMIC DNA]</scope>
    <source>
        <strain evidence="8">E44_bin7</strain>
    </source>
</reference>
<dbReference type="PANTHER" id="PTHR42789">
    <property type="entry name" value="D-ISOMER SPECIFIC 2-HYDROXYACID DEHYDROGENASE FAMILY PROTEIN (AFU_ORTHOLOGUE AFUA_6G10090)"/>
    <property type="match status" value="1"/>
</dbReference>
<dbReference type="CDD" id="cd12172">
    <property type="entry name" value="PGDH_like_2"/>
    <property type="match status" value="1"/>
</dbReference>
<dbReference type="GO" id="GO:0051287">
    <property type="term" value="F:NAD binding"/>
    <property type="evidence" value="ECO:0007669"/>
    <property type="project" value="InterPro"/>
</dbReference>
<keyword evidence="3 5" id="KW-0560">Oxidoreductase</keyword>
<dbReference type="AlphaFoldDB" id="A0A523S037"/>
<dbReference type="PROSITE" id="PS00065">
    <property type="entry name" value="D_2_HYDROXYACID_DH_1"/>
    <property type="match status" value="1"/>
</dbReference>
<accession>A0A523S037</accession>
<dbReference type="InterPro" id="IPR029752">
    <property type="entry name" value="D-isomer_DH_CS1"/>
</dbReference>
<evidence type="ECO:0000256" key="5">
    <source>
        <dbReference type="RuleBase" id="RU003719"/>
    </source>
</evidence>
<dbReference type="EMBL" id="SOKJ01000157">
    <property type="protein sequence ID" value="TET11396.1"/>
    <property type="molecule type" value="Genomic_DNA"/>
</dbReference>
<dbReference type="SUPFAM" id="SSF52283">
    <property type="entry name" value="Formate/glycerate dehydrogenase catalytic domain-like"/>
    <property type="match status" value="1"/>
</dbReference>
<gene>
    <name evidence="8" type="ORF">E3J84_02970</name>
</gene>
<organism evidence="8 9">
    <name type="scientific">Aerophobetes bacterium</name>
    <dbReference type="NCBI Taxonomy" id="2030807"/>
    <lineage>
        <taxon>Bacteria</taxon>
        <taxon>Candidatus Aerophobota</taxon>
    </lineage>
</organism>
<keyword evidence="4" id="KW-0520">NAD</keyword>
<dbReference type="InterPro" id="IPR050857">
    <property type="entry name" value="D-2-hydroxyacid_DH"/>
</dbReference>
<evidence type="ECO:0000256" key="4">
    <source>
        <dbReference type="ARBA" id="ARBA00023027"/>
    </source>
</evidence>
<dbReference type="Proteomes" id="UP000316360">
    <property type="component" value="Unassembled WGS sequence"/>
</dbReference>
<sequence length="328" mass="36337">MDKFKVLVSSFSFGKISNEPENLLKRNKCELVYDRGPFSDDELARIIGDYFAIIAGEDEIGLQTLCKANKLRIIAKHGIGLDKINIPEATKRRIVVTRALGANEETVADYTFALILGIARGLVPASISLGKGLWEGPKYTGIEIYEKVLGIVGLGSIGKKVAKRARGFGMEVLYYDVVRSEHFERKWSVKFVDLQTLVQLSDFVTVHVPLVPATRNLIGYNQLQKMKRTAYLINTARGSIVNEDDLYRALEKGLLAGAAIDTYSKEPPEKNFPLFTLPNVLATPHIGGYTVEASMRTGMIVAEEIIRVAKGDSPQFSVNWEEIQAKGN</sequence>
<name>A0A523S037_UNCAE</name>
<dbReference type="InterPro" id="IPR036291">
    <property type="entry name" value="NAD(P)-bd_dom_sf"/>
</dbReference>
<dbReference type="PROSITE" id="PS00671">
    <property type="entry name" value="D_2_HYDROXYACID_DH_3"/>
    <property type="match status" value="1"/>
</dbReference>
<dbReference type="FunFam" id="3.40.50.720:FF:000203">
    <property type="entry name" value="D-3-phosphoglycerate dehydrogenase (SerA)"/>
    <property type="match status" value="1"/>
</dbReference>
<dbReference type="Pfam" id="PF02826">
    <property type="entry name" value="2-Hacid_dh_C"/>
    <property type="match status" value="1"/>
</dbReference>
<comment type="similarity">
    <text evidence="1 5">Belongs to the D-isomer specific 2-hydroxyacid dehydrogenase family.</text>
</comment>
<evidence type="ECO:0008006" key="10">
    <source>
        <dbReference type="Google" id="ProtNLM"/>
    </source>
</evidence>
<dbReference type="PROSITE" id="PS00670">
    <property type="entry name" value="D_2_HYDROXYACID_DH_2"/>
    <property type="match status" value="1"/>
</dbReference>
<proteinExistence type="inferred from homology"/>
<dbReference type="InterPro" id="IPR006139">
    <property type="entry name" value="D-isomer_2_OHA_DH_cat_dom"/>
</dbReference>
<comment type="caution">
    <text evidence="8">The sequence shown here is derived from an EMBL/GenBank/DDBJ whole genome shotgun (WGS) entry which is preliminary data.</text>
</comment>
<dbReference type="SUPFAM" id="SSF51735">
    <property type="entry name" value="NAD(P)-binding Rossmann-fold domains"/>
    <property type="match status" value="1"/>
</dbReference>